<keyword evidence="3" id="KW-1185">Reference proteome</keyword>
<evidence type="ECO:0000256" key="1">
    <source>
        <dbReference type="SAM" id="MobiDB-lite"/>
    </source>
</evidence>
<name>A0A5J6HF82_STRAD</name>
<evidence type="ECO:0000313" key="2">
    <source>
        <dbReference type="EMBL" id="QEV18916.1"/>
    </source>
</evidence>
<evidence type="ECO:0000313" key="3">
    <source>
        <dbReference type="Proteomes" id="UP000326553"/>
    </source>
</evidence>
<dbReference type="KEGG" id="salw:CP975_16725"/>
<reference evidence="2 3" key="1">
    <citation type="submission" date="2017-09" db="EMBL/GenBank/DDBJ databases">
        <authorList>
            <person name="Lee N."/>
            <person name="Cho B.-K."/>
        </authorList>
    </citation>
    <scope>NUCLEOTIDE SEQUENCE [LARGE SCALE GENOMIC DNA]</scope>
    <source>
        <strain evidence="2 3">ATCC 12461</strain>
    </source>
</reference>
<protein>
    <submittedName>
        <fullName evidence="2">Uncharacterized protein</fullName>
    </submittedName>
</protein>
<accession>A0A5J6HF82</accession>
<gene>
    <name evidence="2" type="ORF">CP975_16725</name>
</gene>
<dbReference type="RefSeq" id="WP_055536197.1">
    <property type="nucleotide sequence ID" value="NZ_CP023695.1"/>
</dbReference>
<feature type="region of interest" description="Disordered" evidence="1">
    <location>
        <begin position="1"/>
        <end position="25"/>
    </location>
</feature>
<dbReference type="EMBL" id="CP023695">
    <property type="protein sequence ID" value="QEV18916.1"/>
    <property type="molecule type" value="Genomic_DNA"/>
</dbReference>
<sequence length="108" mass="12002">MGEDRLPLKQPGAGDHGLTEPAEEQLSGRRCIWCMASLSNNTAIDLGAREEIAHGSATRWFPRSCRACGFQHIYQALLDHTQNCEQRADDLTRCTAGTALRMAMRTVR</sequence>
<dbReference type="Proteomes" id="UP000326553">
    <property type="component" value="Chromosome"/>
</dbReference>
<organism evidence="2 3">
    <name type="scientific">Streptomyces alboniger</name>
    <dbReference type="NCBI Taxonomy" id="132473"/>
    <lineage>
        <taxon>Bacteria</taxon>
        <taxon>Bacillati</taxon>
        <taxon>Actinomycetota</taxon>
        <taxon>Actinomycetes</taxon>
        <taxon>Kitasatosporales</taxon>
        <taxon>Streptomycetaceae</taxon>
        <taxon>Streptomyces</taxon>
        <taxon>Streptomyces aurantiacus group</taxon>
    </lineage>
</organism>
<dbReference type="AlphaFoldDB" id="A0A5J6HF82"/>
<dbReference type="OrthoDB" id="4260134at2"/>
<proteinExistence type="predicted"/>